<accession>A0A062U7P3</accession>
<keyword evidence="2" id="KW-1185">Reference proteome</keyword>
<evidence type="ECO:0000313" key="2">
    <source>
        <dbReference type="Proteomes" id="UP000249123"/>
    </source>
</evidence>
<dbReference type="EMBL" id="AWFB01000026">
    <property type="protein sequence ID" value="RAN32847.1"/>
    <property type="molecule type" value="Genomic_DNA"/>
</dbReference>
<accession>A0A328K6A7</accession>
<gene>
    <name evidence="1" type="ORF">HY3_14030</name>
</gene>
<dbReference type="STRING" id="1280941.HY2_07840"/>
<dbReference type="Proteomes" id="UP000249123">
    <property type="component" value="Unassembled WGS sequence"/>
</dbReference>
<sequence length="61" mass="6609">MLAGVAAVACGVTHPRPRTSASPREALHKIVHSPAFTAAIMLIAILLFVYSLWLTRRGVLR</sequence>
<proteinExistence type="predicted"/>
<protein>
    <submittedName>
        <fullName evidence="1">Uncharacterized protein</fullName>
    </submittedName>
</protein>
<dbReference type="AlphaFoldDB" id="A0A062U7P3"/>
<name>A0A062U7P3_9PROT</name>
<evidence type="ECO:0000313" key="1">
    <source>
        <dbReference type="EMBL" id="RAN32847.1"/>
    </source>
</evidence>
<reference evidence="1 2" key="1">
    <citation type="submission" date="2013-04" db="EMBL/GenBank/DDBJ databases">
        <title>Hyphomonas sp. T24B3 Genome Sequencing.</title>
        <authorList>
            <person name="Lai Q."/>
            <person name="Shao Z."/>
        </authorList>
    </citation>
    <scope>NUCLEOTIDE SEQUENCE [LARGE SCALE GENOMIC DNA]</scope>
    <source>
        <strain evidence="1 2">T24B3</strain>
    </source>
</reference>
<comment type="caution">
    <text evidence="1">The sequence shown here is derived from an EMBL/GenBank/DDBJ whole genome shotgun (WGS) entry which is preliminary data.</text>
</comment>
<organism evidence="1 2">
    <name type="scientific">Hyphomonas pacifica</name>
    <dbReference type="NCBI Taxonomy" id="1280941"/>
    <lineage>
        <taxon>Bacteria</taxon>
        <taxon>Pseudomonadati</taxon>
        <taxon>Pseudomonadota</taxon>
        <taxon>Alphaproteobacteria</taxon>
        <taxon>Hyphomonadales</taxon>
        <taxon>Hyphomonadaceae</taxon>
        <taxon>Hyphomonas</taxon>
    </lineage>
</organism>